<dbReference type="Proteomes" id="UP000053237">
    <property type="component" value="Unassembled WGS sequence"/>
</dbReference>
<feature type="region of interest" description="Disordered" evidence="1">
    <location>
        <begin position="82"/>
        <end position="112"/>
    </location>
</feature>
<keyword evidence="3" id="KW-1185">Reference proteome</keyword>
<dbReference type="AlphaFoldDB" id="A0A024GAI8"/>
<organism evidence="2 3">
    <name type="scientific">Albugo candida</name>
    <dbReference type="NCBI Taxonomy" id="65357"/>
    <lineage>
        <taxon>Eukaryota</taxon>
        <taxon>Sar</taxon>
        <taxon>Stramenopiles</taxon>
        <taxon>Oomycota</taxon>
        <taxon>Peronosporomycetes</taxon>
        <taxon>Albuginales</taxon>
        <taxon>Albuginaceae</taxon>
        <taxon>Albugo</taxon>
    </lineage>
</organism>
<feature type="compositionally biased region" description="Basic and acidic residues" evidence="1">
    <location>
        <begin position="95"/>
        <end position="112"/>
    </location>
</feature>
<name>A0A024GAI8_9STRA</name>
<evidence type="ECO:0000256" key="1">
    <source>
        <dbReference type="SAM" id="MobiDB-lite"/>
    </source>
</evidence>
<comment type="caution">
    <text evidence="2">The sequence shown here is derived from an EMBL/GenBank/DDBJ whole genome shotgun (WGS) entry which is preliminary data.</text>
</comment>
<proteinExistence type="predicted"/>
<protein>
    <submittedName>
        <fullName evidence="2">Uncharacterized protein</fullName>
    </submittedName>
</protein>
<gene>
    <name evidence="2" type="ORF">BN9_044680</name>
</gene>
<sequence>MGGPFESYAICRWMFHSLTKQVTSPAIWIGTRHSHSTSLSHPPSLVSIYIEAVNSHDSDQLSILHEFHIILLSVRVTSRGHHKRNPIESASGAKDYIDANRKERFSPSECFR</sequence>
<evidence type="ECO:0000313" key="3">
    <source>
        <dbReference type="Proteomes" id="UP000053237"/>
    </source>
</evidence>
<evidence type="ECO:0000313" key="2">
    <source>
        <dbReference type="EMBL" id="CCI43684.1"/>
    </source>
</evidence>
<dbReference type="InParanoid" id="A0A024GAI8"/>
<accession>A0A024GAI8</accession>
<reference evidence="2 3" key="1">
    <citation type="submission" date="2012-05" db="EMBL/GenBank/DDBJ databases">
        <title>Recombination and specialization in a pathogen metapopulation.</title>
        <authorList>
            <person name="Gardiner A."/>
            <person name="Kemen E."/>
            <person name="Schultz-Larsen T."/>
            <person name="MacLean D."/>
            <person name="Van Oosterhout C."/>
            <person name="Jones J.D.G."/>
        </authorList>
    </citation>
    <scope>NUCLEOTIDE SEQUENCE [LARGE SCALE GENOMIC DNA]</scope>
    <source>
        <strain evidence="2 3">Ac Nc2</strain>
    </source>
</reference>
<dbReference type="EMBL" id="CAIX01000053">
    <property type="protein sequence ID" value="CCI43684.1"/>
    <property type="molecule type" value="Genomic_DNA"/>
</dbReference>